<dbReference type="InterPro" id="IPR000340">
    <property type="entry name" value="Dual-sp_phosphatase_cat-dom"/>
</dbReference>
<dbReference type="PROSITE" id="PS50054">
    <property type="entry name" value="TYR_PHOSPHATASE_DUAL"/>
    <property type="match status" value="1"/>
</dbReference>
<dbReference type="GO" id="GO:0004725">
    <property type="term" value="F:protein tyrosine phosphatase activity"/>
    <property type="evidence" value="ECO:0007669"/>
    <property type="project" value="UniProtKB-EC"/>
</dbReference>
<dbReference type="Pfam" id="PF00782">
    <property type="entry name" value="DSPc"/>
    <property type="match status" value="1"/>
</dbReference>
<dbReference type="InterPro" id="IPR016130">
    <property type="entry name" value="Tyr_Pase_AS"/>
</dbReference>
<evidence type="ECO:0000259" key="5">
    <source>
        <dbReference type="PROSITE" id="PS50054"/>
    </source>
</evidence>
<accession>F0WHF1</accession>
<dbReference type="InterPro" id="IPR020422">
    <property type="entry name" value="TYR_PHOSPHATASE_DUAL_dom"/>
</dbReference>
<evidence type="ECO:0000259" key="6">
    <source>
        <dbReference type="PROSITE" id="PS50056"/>
    </source>
</evidence>
<reference evidence="7" key="1">
    <citation type="journal article" date="2011" name="PLoS Biol.">
        <title>Gene gain and loss during evolution of obligate parasitism in the white rust pathogen of Arabidopsis thaliana.</title>
        <authorList>
            <person name="Kemen E."/>
            <person name="Gardiner A."/>
            <person name="Schultz-Larsen T."/>
            <person name="Kemen A.C."/>
            <person name="Balmuth A.L."/>
            <person name="Robert-Seilaniantz A."/>
            <person name="Bailey K."/>
            <person name="Holub E."/>
            <person name="Studholme D.J."/>
            <person name="Maclean D."/>
            <person name="Jones J.D."/>
        </authorList>
    </citation>
    <scope>NUCLEOTIDE SEQUENCE</scope>
</reference>
<protein>
    <recommendedName>
        <fullName evidence="2">protein-tyrosine-phosphatase</fullName>
        <ecNumber evidence="2">3.1.3.48</ecNumber>
    </recommendedName>
</protein>
<dbReference type="InterPro" id="IPR029021">
    <property type="entry name" value="Prot-tyrosine_phosphatase-like"/>
</dbReference>
<sequence>MRSEAFSNWSTKMSLKKLPSLRLENSIVQDSEPIPIVDRVYLGSIHGAYNLDALQNRKITHILNAAGHKPAYPGKFMYLTLHLRDQSDAHLLSCLPVALEFLRQALSDPDGIVFVHCTGGRSRSPAILSAYLMTEFKMTFTQSVEKLRLLRAVIAINDGFQYQLRCLEAAKLDTIRANQVMLQQQLEATMRSSCLEETTGNSLTARGPLFQDESGRINGKVPAQFELCVPHDNRANHTAIIIPALRSMATLFTCKACRTPLVSSSSVVNSTSAELRAVVKCSQKVTESNQEQHRVRSLNIDRRIRASGFAENTSTKVQLQNSVSRNLQPFSPYISDKAKPKQNGPQFISKRLQHIWERCKLKAVGSDSETNLRLVLDRNQRMWQEQMQSLSVTSSQDTQCLKTLEKLFAADSMSLNASFRPSKSFFIEADGSIDIAPLQWLLCQVDSSNSGKLNCPSCHEAIGRWKWKQDKLKQVV</sequence>
<dbReference type="HOGENOM" id="CLU_574163_0_0_1"/>
<dbReference type="PROSITE" id="PS50056">
    <property type="entry name" value="TYR_PHOSPHATASE_2"/>
    <property type="match status" value="1"/>
</dbReference>
<dbReference type="PANTHER" id="PTHR45848:SF4">
    <property type="entry name" value="DUAL SPECIFICITY PROTEIN PHOSPHATASE 12"/>
    <property type="match status" value="1"/>
</dbReference>
<evidence type="ECO:0000313" key="7">
    <source>
        <dbReference type="EMBL" id="CCA20670.1"/>
    </source>
</evidence>
<keyword evidence="4" id="KW-0904">Protein phosphatase</keyword>
<dbReference type="CDD" id="cd14498">
    <property type="entry name" value="DSP"/>
    <property type="match status" value="1"/>
</dbReference>
<evidence type="ECO:0000256" key="3">
    <source>
        <dbReference type="ARBA" id="ARBA00022801"/>
    </source>
</evidence>
<dbReference type="SUPFAM" id="SSF52799">
    <property type="entry name" value="(Phosphotyrosine protein) phosphatases II"/>
    <property type="match status" value="1"/>
</dbReference>
<dbReference type="Gene3D" id="3.90.190.10">
    <property type="entry name" value="Protein tyrosine phosphatase superfamily"/>
    <property type="match status" value="1"/>
</dbReference>
<feature type="domain" description="Tyrosine specific protein phosphatases" evidence="6">
    <location>
        <begin position="99"/>
        <end position="151"/>
    </location>
</feature>
<reference evidence="7" key="2">
    <citation type="submission" date="2011-02" db="EMBL/GenBank/DDBJ databases">
        <authorList>
            <person name="MacLean D."/>
        </authorList>
    </citation>
    <scope>NUCLEOTIDE SEQUENCE</scope>
</reference>
<dbReference type="EC" id="3.1.3.48" evidence="2"/>
<evidence type="ECO:0000256" key="1">
    <source>
        <dbReference type="ARBA" id="ARBA00008601"/>
    </source>
</evidence>
<organism evidence="7">
    <name type="scientific">Albugo laibachii Nc14</name>
    <dbReference type="NCBI Taxonomy" id="890382"/>
    <lineage>
        <taxon>Eukaryota</taxon>
        <taxon>Sar</taxon>
        <taxon>Stramenopiles</taxon>
        <taxon>Oomycota</taxon>
        <taxon>Peronosporomycetes</taxon>
        <taxon>Albuginales</taxon>
        <taxon>Albuginaceae</taxon>
        <taxon>Albugo</taxon>
    </lineage>
</organism>
<dbReference type="InterPro" id="IPR000387">
    <property type="entry name" value="Tyr_Pase_dom"/>
</dbReference>
<name>F0WHF1_9STRA</name>
<dbReference type="PANTHER" id="PTHR45848">
    <property type="entry name" value="DUAL SPECIFICITY PROTEIN PHOSPHATASE 12 FAMILY MEMBER"/>
    <property type="match status" value="1"/>
</dbReference>
<dbReference type="PROSITE" id="PS00383">
    <property type="entry name" value="TYR_PHOSPHATASE_1"/>
    <property type="match status" value="1"/>
</dbReference>
<evidence type="ECO:0000256" key="4">
    <source>
        <dbReference type="ARBA" id="ARBA00022912"/>
    </source>
</evidence>
<evidence type="ECO:0000256" key="2">
    <source>
        <dbReference type="ARBA" id="ARBA00013064"/>
    </source>
</evidence>
<proteinExistence type="inferred from homology"/>
<dbReference type="AlphaFoldDB" id="F0WHF1"/>
<dbReference type="GO" id="GO:0008138">
    <property type="term" value="F:protein tyrosine/serine/threonine phosphatase activity"/>
    <property type="evidence" value="ECO:0007669"/>
    <property type="project" value="TreeGrafter"/>
</dbReference>
<feature type="domain" description="Tyrosine-protein phosphatase" evidence="5">
    <location>
        <begin position="32"/>
        <end position="173"/>
    </location>
</feature>
<dbReference type="EMBL" id="FR824145">
    <property type="protein sequence ID" value="CCA20670.1"/>
    <property type="molecule type" value="Genomic_DNA"/>
</dbReference>
<keyword evidence="3" id="KW-0378">Hydrolase</keyword>
<comment type="similarity">
    <text evidence="1">Belongs to the protein-tyrosine phosphatase family. Non-receptor class dual specificity subfamily.</text>
</comment>
<dbReference type="SMART" id="SM00195">
    <property type="entry name" value="DSPc"/>
    <property type="match status" value="1"/>
</dbReference>
<gene>
    <name evidence="7" type="primary">AlNc14C100G6014</name>
    <name evidence="7" type="ORF">ALNC14_068130</name>
</gene>